<sequence>MPPAKGPIANDRDEPIQPQWCLVGNIVDQGPYGDGGRQSRSGTKHFRAGAKVYCLPPQWGDGYERVIVIGYHRGSRRLKTMIVPAKHATNWRAELVYRPAVLRRIHKVVLDDWIPAWHSRESVEQFAEGMRRQDVQKHSKGNTAPEEDMARNSDKLQLLQRRRLELRHAIEHGMSDEAIEIRCEKIKEAAVAVVKKTVV</sequence>
<reference evidence="2 3" key="1">
    <citation type="submission" date="2018-02" db="EMBL/GenBank/DDBJ databases">
        <title>Comparative genomes isolates from brazilian mangrove.</title>
        <authorList>
            <person name="Araujo J.E."/>
            <person name="Taketani R.G."/>
            <person name="Silva M.C.P."/>
            <person name="Loureco M.V."/>
            <person name="Andreote F.D."/>
        </authorList>
    </citation>
    <scope>NUCLEOTIDE SEQUENCE [LARGE SCALE GENOMIC DNA]</scope>
    <source>
        <strain evidence="2 3">Nap-Phe MGV</strain>
    </source>
</reference>
<evidence type="ECO:0000313" key="3">
    <source>
        <dbReference type="Proteomes" id="UP000237819"/>
    </source>
</evidence>
<evidence type="ECO:0000256" key="1">
    <source>
        <dbReference type="SAM" id="MobiDB-lite"/>
    </source>
</evidence>
<dbReference type="AlphaFoldDB" id="A0A2S8GCQ1"/>
<accession>A0A2S8GCQ1</accession>
<organism evidence="2 3">
    <name type="scientific">Blastopirellula marina</name>
    <dbReference type="NCBI Taxonomy" id="124"/>
    <lineage>
        <taxon>Bacteria</taxon>
        <taxon>Pseudomonadati</taxon>
        <taxon>Planctomycetota</taxon>
        <taxon>Planctomycetia</taxon>
        <taxon>Pirellulales</taxon>
        <taxon>Pirellulaceae</taxon>
        <taxon>Blastopirellula</taxon>
    </lineage>
</organism>
<dbReference type="EMBL" id="PUHZ01000025">
    <property type="protein sequence ID" value="PQO42080.1"/>
    <property type="molecule type" value="Genomic_DNA"/>
</dbReference>
<dbReference type="Proteomes" id="UP000237819">
    <property type="component" value="Unassembled WGS sequence"/>
</dbReference>
<proteinExistence type="predicted"/>
<feature type="region of interest" description="Disordered" evidence="1">
    <location>
        <begin position="128"/>
        <end position="152"/>
    </location>
</feature>
<name>A0A2S8GCQ1_9BACT</name>
<protein>
    <submittedName>
        <fullName evidence="2">Uncharacterized protein</fullName>
    </submittedName>
</protein>
<gene>
    <name evidence="2" type="ORF">C5Y93_27405</name>
</gene>
<comment type="caution">
    <text evidence="2">The sequence shown here is derived from an EMBL/GenBank/DDBJ whole genome shotgun (WGS) entry which is preliminary data.</text>
</comment>
<feature type="compositionally biased region" description="Basic and acidic residues" evidence="1">
    <location>
        <begin position="128"/>
        <end position="137"/>
    </location>
</feature>
<evidence type="ECO:0000313" key="2">
    <source>
        <dbReference type="EMBL" id="PQO42080.1"/>
    </source>
</evidence>